<accession>A0ABP7AKD6</accession>
<feature type="region of interest" description="Disordered" evidence="1">
    <location>
        <begin position="1"/>
        <end position="30"/>
    </location>
</feature>
<protein>
    <recommendedName>
        <fullName evidence="2">Gfo/Idh/MocA-like oxidoreductase N-terminal domain-containing protein</fullName>
    </recommendedName>
</protein>
<evidence type="ECO:0000313" key="3">
    <source>
        <dbReference type="EMBL" id="GAA3634698.1"/>
    </source>
</evidence>
<dbReference type="Gene3D" id="3.40.50.720">
    <property type="entry name" value="NAD(P)-binding Rossmann-like Domain"/>
    <property type="match status" value="1"/>
</dbReference>
<keyword evidence="4" id="KW-1185">Reference proteome</keyword>
<organism evidence="3 4">
    <name type="scientific">Microlunatus ginsengisoli</name>
    <dbReference type="NCBI Taxonomy" id="363863"/>
    <lineage>
        <taxon>Bacteria</taxon>
        <taxon>Bacillati</taxon>
        <taxon>Actinomycetota</taxon>
        <taxon>Actinomycetes</taxon>
        <taxon>Propionibacteriales</taxon>
        <taxon>Propionibacteriaceae</taxon>
        <taxon>Microlunatus</taxon>
    </lineage>
</organism>
<dbReference type="EMBL" id="BAABAB010000036">
    <property type="protein sequence ID" value="GAA3634698.1"/>
    <property type="molecule type" value="Genomic_DNA"/>
</dbReference>
<proteinExistence type="predicted"/>
<sequence>MTVTSTAPQAGIVRTFGTGPAHAAAPGPPPSNASRVVFFGTGRQATNLALCLQKAVRESSAQSGLSFVGIDPDPERRQGFLDGLATLFPGSDLTAINSAQEPPPVASESTLGFVTCPARFHQEGISWMLRHGVDRIVVEKPIAANAADLRSIGDMLRSHPEMMCVQEQYLYSALFDELTELAQHPSDYLSRRCGRTVPRNAGIVSTTTHLHKDRVHDLDLGRHAENICLIELPHTLTLLFSAFGPLGIEDVRRRDLLHHGRIYPGYRDAHIVLRDRQGIEHRSDLSNVRPCRRTLTVTVSDGFSVELRFPGQLRPGTPSFHSVVTVRHHGQTQYRQRFRDDHLARAAASYLSWNDRRGTYAACFAPTELALRLTERR</sequence>
<dbReference type="Pfam" id="PF01408">
    <property type="entry name" value="GFO_IDH_MocA"/>
    <property type="match status" value="1"/>
</dbReference>
<evidence type="ECO:0000256" key="1">
    <source>
        <dbReference type="SAM" id="MobiDB-lite"/>
    </source>
</evidence>
<dbReference type="SUPFAM" id="SSF51735">
    <property type="entry name" value="NAD(P)-binding Rossmann-fold domains"/>
    <property type="match status" value="1"/>
</dbReference>
<dbReference type="InterPro" id="IPR036291">
    <property type="entry name" value="NAD(P)-bd_dom_sf"/>
</dbReference>
<reference evidence="4" key="1">
    <citation type="journal article" date="2019" name="Int. J. Syst. Evol. Microbiol.">
        <title>The Global Catalogue of Microorganisms (GCM) 10K type strain sequencing project: providing services to taxonomists for standard genome sequencing and annotation.</title>
        <authorList>
            <consortium name="The Broad Institute Genomics Platform"/>
            <consortium name="The Broad Institute Genome Sequencing Center for Infectious Disease"/>
            <person name="Wu L."/>
            <person name="Ma J."/>
        </authorList>
    </citation>
    <scope>NUCLEOTIDE SEQUENCE [LARGE SCALE GENOMIC DNA]</scope>
    <source>
        <strain evidence="4">JCM 16929</strain>
    </source>
</reference>
<gene>
    <name evidence="3" type="ORF">GCM10022236_41620</name>
</gene>
<evidence type="ECO:0000259" key="2">
    <source>
        <dbReference type="Pfam" id="PF01408"/>
    </source>
</evidence>
<evidence type="ECO:0000313" key="4">
    <source>
        <dbReference type="Proteomes" id="UP001501490"/>
    </source>
</evidence>
<dbReference type="InterPro" id="IPR000683">
    <property type="entry name" value="Gfo/Idh/MocA-like_OxRdtase_N"/>
</dbReference>
<dbReference type="Proteomes" id="UP001501490">
    <property type="component" value="Unassembled WGS sequence"/>
</dbReference>
<name>A0ABP7AKD6_9ACTN</name>
<feature type="domain" description="Gfo/Idh/MocA-like oxidoreductase N-terminal" evidence="2">
    <location>
        <begin position="35"/>
        <end position="165"/>
    </location>
</feature>
<comment type="caution">
    <text evidence="3">The sequence shown here is derived from an EMBL/GenBank/DDBJ whole genome shotgun (WGS) entry which is preliminary data.</text>
</comment>